<keyword evidence="3" id="KW-1185">Reference proteome</keyword>
<dbReference type="Pfam" id="PF01976">
    <property type="entry name" value="DUF116"/>
    <property type="match status" value="1"/>
</dbReference>
<keyword evidence="1" id="KW-1133">Transmembrane helix</keyword>
<dbReference type="PANTHER" id="PTHR43801:SF1">
    <property type="entry name" value="POLYPRENYL SYNTHETASE"/>
    <property type="match status" value="1"/>
</dbReference>
<keyword evidence="1" id="KW-0472">Membrane</keyword>
<dbReference type="Proteomes" id="UP000245125">
    <property type="component" value="Unassembled WGS sequence"/>
</dbReference>
<feature type="transmembrane region" description="Helical" evidence="1">
    <location>
        <begin position="6"/>
        <end position="25"/>
    </location>
</feature>
<dbReference type="OrthoDB" id="9787348at2"/>
<dbReference type="PANTHER" id="PTHR43801">
    <property type="entry name" value="NUCLEOTIDE-BINDING PROTEIN-RELATED"/>
    <property type="match status" value="1"/>
</dbReference>
<evidence type="ECO:0000313" key="2">
    <source>
        <dbReference type="EMBL" id="SPP99820.1"/>
    </source>
</evidence>
<dbReference type="InterPro" id="IPR002829">
    <property type="entry name" value="DUF116"/>
</dbReference>
<evidence type="ECO:0000313" key="3">
    <source>
        <dbReference type="Proteomes" id="UP000245125"/>
    </source>
</evidence>
<name>A0A2U3QEP8_9BACT</name>
<reference evidence="3" key="1">
    <citation type="submission" date="2018-03" db="EMBL/GenBank/DDBJ databases">
        <authorList>
            <person name="Zecchin S."/>
        </authorList>
    </citation>
    <scope>NUCLEOTIDE SEQUENCE [LARGE SCALE GENOMIC DNA]</scope>
</reference>
<dbReference type="EMBL" id="OUUY01000024">
    <property type="protein sequence ID" value="SPP99820.1"/>
    <property type="molecule type" value="Genomic_DNA"/>
</dbReference>
<organism evidence="2 3">
    <name type="scientific">Candidatus Sulfobium mesophilum</name>
    <dbReference type="NCBI Taxonomy" id="2016548"/>
    <lineage>
        <taxon>Bacteria</taxon>
        <taxon>Pseudomonadati</taxon>
        <taxon>Nitrospirota</taxon>
        <taxon>Nitrospiria</taxon>
        <taxon>Nitrospirales</taxon>
        <taxon>Nitrospiraceae</taxon>
        <taxon>Candidatus Sulfobium</taxon>
    </lineage>
</organism>
<evidence type="ECO:0000256" key="1">
    <source>
        <dbReference type="SAM" id="Phobius"/>
    </source>
</evidence>
<keyword evidence="1" id="KW-0812">Transmembrane</keyword>
<proteinExistence type="predicted"/>
<accession>A0A2U3QEP8</accession>
<dbReference type="AlphaFoldDB" id="A0A2U3QEP8"/>
<gene>
    <name evidence="2" type="ORF">NBG4_120027</name>
</gene>
<dbReference type="PIRSF" id="PIRSF006594">
    <property type="entry name" value="UCP006594"/>
    <property type="match status" value="1"/>
</dbReference>
<sequence>MFYNALRGLVLKVLYPFLMFLGAFFKKRKEGFQRFVISLNNRLIRKQKFRTRKILLLLPHCLQIDKCTIRLTHNIYNCERCGRCEIRDLIGIADENGLDLFVATGGTLARKIVLESRPEAIVAVACERDLSSGIVDTFPMPVMGISNERPFGPCFNTRVDLEKVKEAIRFFSGN</sequence>
<evidence type="ECO:0008006" key="4">
    <source>
        <dbReference type="Google" id="ProtNLM"/>
    </source>
</evidence>
<protein>
    <recommendedName>
        <fullName evidence="4">DUF116 domain-containing protein</fullName>
    </recommendedName>
</protein>